<dbReference type="InterPro" id="IPR025841">
    <property type="entry name" value="CP_ATPgrasp_2"/>
</dbReference>
<dbReference type="InterPro" id="IPR016450">
    <property type="entry name" value="UCP005522"/>
</dbReference>
<dbReference type="Gene3D" id="3.30.1490.270">
    <property type="match status" value="1"/>
</dbReference>
<dbReference type="OrthoDB" id="9804079at2"/>
<dbReference type="EMBL" id="QLIX01000006">
    <property type="protein sequence ID" value="RAI59074.1"/>
    <property type="molecule type" value="Genomic_DNA"/>
</dbReference>
<dbReference type="PIRSF" id="PIRSF005522">
    <property type="entry name" value="UCP005522"/>
    <property type="match status" value="1"/>
</dbReference>
<name>A0A327MAB0_9PROT</name>
<dbReference type="InterPro" id="IPR051680">
    <property type="entry name" value="ATP-dep_Glu-Cys_Ligase-2"/>
</dbReference>
<dbReference type="Gene3D" id="3.40.50.11290">
    <property type="match status" value="1"/>
</dbReference>
<feature type="compositionally biased region" description="Low complexity" evidence="1">
    <location>
        <begin position="469"/>
        <end position="493"/>
    </location>
</feature>
<sequence length="512" mass="56095">MRAEDGVRAAYAEIERWLRATPREQLDRKRREAELLFRRIGITFAVYGEGGDPERLIPFDIIPRIIARSEWDRLSVGLRQRVQALNAFLADVYGPQEILKAGRIPSALVLENEGFHKALVGVRPPGGVYTHISGIDMVRTGPDDFYVLEDNCRTPSGVSYMLENREAMLRLFPKLFARHRIAPVSRYPEELLETLKAVAPARAGEHPTVAILTPGPYNSAYYEHCFLADEMGVEVVEGADLCVQDRVVYMRTTAGPKRVDVLYRRIDDEFLDPDAFRPDSLVGVPGLMEAYRAGNVALANAPGGGIADDKAVYPYVPEMVRFYLGEEPILQNVPTFLCEREEDRKYVLSNLDKLVVKLAKGSGGYGMLIGPHATKGQREEFHARILAKPGDYIAQPTLALSTCPTVVEQGIAPRHVDLRPFVLSGKEIRIVPGGLTRVALKDGSLVVNSSQGGGTKDTWVLEDEGPGEAAAQGQSQSQGQSQGQIQGQSQSQGQGQGQSQGKGQAQTASLGC</sequence>
<protein>
    <submittedName>
        <fullName evidence="3">Circularly permuted type 2 ATP-grasp protein</fullName>
    </submittedName>
</protein>
<dbReference type="SUPFAM" id="SSF56059">
    <property type="entry name" value="Glutathione synthetase ATP-binding domain-like"/>
    <property type="match status" value="1"/>
</dbReference>
<proteinExistence type="predicted"/>
<feature type="region of interest" description="Disordered" evidence="1">
    <location>
        <begin position="446"/>
        <end position="512"/>
    </location>
</feature>
<dbReference type="PANTHER" id="PTHR34595:SF7">
    <property type="entry name" value="SLL1039 PROTEIN"/>
    <property type="match status" value="1"/>
</dbReference>
<reference evidence="4" key="1">
    <citation type="submission" date="2018-06" db="EMBL/GenBank/DDBJ databases">
        <authorList>
            <person name="Khan S.A."/>
        </authorList>
    </citation>
    <scope>NUCLEOTIDE SEQUENCE [LARGE SCALE GENOMIC DNA]</scope>
    <source>
        <strain evidence="4">DB-1506</strain>
    </source>
</reference>
<dbReference type="AlphaFoldDB" id="A0A327MAB0"/>
<evidence type="ECO:0000256" key="1">
    <source>
        <dbReference type="SAM" id="MobiDB-lite"/>
    </source>
</evidence>
<keyword evidence="4" id="KW-1185">Reference proteome</keyword>
<organism evidence="3 4">
    <name type="scientific">Roseicella frigidaeris</name>
    <dbReference type="NCBI Taxonomy" id="2230885"/>
    <lineage>
        <taxon>Bacteria</taxon>
        <taxon>Pseudomonadati</taxon>
        <taxon>Pseudomonadota</taxon>
        <taxon>Alphaproteobacteria</taxon>
        <taxon>Acetobacterales</taxon>
        <taxon>Roseomonadaceae</taxon>
        <taxon>Roseicella</taxon>
    </lineage>
</organism>
<dbReference type="RefSeq" id="WP_111469826.1">
    <property type="nucleotide sequence ID" value="NZ_QLIX01000006.1"/>
</dbReference>
<dbReference type="Proteomes" id="UP000249065">
    <property type="component" value="Unassembled WGS sequence"/>
</dbReference>
<dbReference type="PANTHER" id="PTHR34595">
    <property type="entry name" value="BLR5612 PROTEIN"/>
    <property type="match status" value="1"/>
</dbReference>
<evidence type="ECO:0000313" key="3">
    <source>
        <dbReference type="EMBL" id="RAI59074.1"/>
    </source>
</evidence>
<feature type="domain" description="Circularly permuted ATP-grasp type 2" evidence="2">
    <location>
        <begin position="63"/>
        <end position="439"/>
    </location>
</feature>
<accession>A0A327MAB0</accession>
<gene>
    <name evidence="3" type="ORF">DOO78_11105</name>
</gene>
<dbReference type="Pfam" id="PF14403">
    <property type="entry name" value="CP_ATPgrasp_2"/>
    <property type="match status" value="1"/>
</dbReference>
<evidence type="ECO:0000259" key="2">
    <source>
        <dbReference type="Pfam" id="PF14403"/>
    </source>
</evidence>
<evidence type="ECO:0000313" key="4">
    <source>
        <dbReference type="Proteomes" id="UP000249065"/>
    </source>
</evidence>
<comment type="caution">
    <text evidence="3">The sequence shown here is derived from an EMBL/GenBank/DDBJ whole genome shotgun (WGS) entry which is preliminary data.</text>
</comment>